<dbReference type="PANTHER" id="PTHR22726">
    <property type="entry name" value="METALLOENDOPEPTIDASE OMA1"/>
    <property type="match status" value="1"/>
</dbReference>
<evidence type="ECO:0000313" key="10">
    <source>
        <dbReference type="EMBL" id="TDP71708.1"/>
    </source>
</evidence>
<proteinExistence type="inferred from homology"/>
<dbReference type="AlphaFoldDB" id="A0A4R6QPX7"/>
<dbReference type="Pfam" id="PF23368">
    <property type="entry name" value="DUF7092"/>
    <property type="match status" value="1"/>
</dbReference>
<keyword evidence="1 6" id="KW-0645">Protease</keyword>
<sequence>MDAPRLQLDYFDGRSARPQAAEIWLSDGHLHLSAGAEAQYAARDVRWPERQRHGQRQAQLPDGGLLSCADAAAWDSWAQGSGLRDTVTVRWMQSWRRVLLAMALLLAFLFACWRWGAPLAADLIVRALPASAAQQIGSQSLDYLDQHWLKPSTVDTARREHIARRFERLVAASPADAPLRYQLHFRAGDKLLGPNAFALPGGEIVLTDALVELLHDSPDALQGVLAHELGHVQHQHGLRMALQAGLVGALAGLVVGDFSALLAGLPALLAQQAYSRDFEREADAQAHRMLRRAGLSPRVMLQFFERIAAIEARQTGVPALLSSHPATPERIAFFSQ</sequence>
<gene>
    <name evidence="10" type="ORF">DES47_103690</name>
</gene>
<evidence type="ECO:0000256" key="5">
    <source>
        <dbReference type="ARBA" id="ARBA00023049"/>
    </source>
</evidence>
<name>A0A4R6QPX7_9BURK</name>
<dbReference type="Pfam" id="PF01435">
    <property type="entry name" value="Peptidase_M48"/>
    <property type="match status" value="1"/>
</dbReference>
<keyword evidence="7" id="KW-0812">Transmembrane</keyword>
<evidence type="ECO:0000313" key="11">
    <source>
        <dbReference type="Proteomes" id="UP000295361"/>
    </source>
</evidence>
<dbReference type="Proteomes" id="UP000295361">
    <property type="component" value="Unassembled WGS sequence"/>
</dbReference>
<dbReference type="InterPro" id="IPR055518">
    <property type="entry name" value="DUF7092"/>
</dbReference>
<evidence type="ECO:0000256" key="1">
    <source>
        <dbReference type="ARBA" id="ARBA00022670"/>
    </source>
</evidence>
<feature type="domain" description="DUF7092" evidence="9">
    <location>
        <begin position="6"/>
        <end position="80"/>
    </location>
</feature>
<keyword evidence="2" id="KW-0479">Metal-binding</keyword>
<evidence type="ECO:0000256" key="2">
    <source>
        <dbReference type="ARBA" id="ARBA00022723"/>
    </source>
</evidence>
<keyword evidence="7" id="KW-0472">Membrane</keyword>
<reference evidence="10 11" key="1">
    <citation type="submission" date="2019-03" db="EMBL/GenBank/DDBJ databases">
        <title>Genomic Encyclopedia of Type Strains, Phase IV (KMG-IV): sequencing the most valuable type-strain genomes for metagenomic binning, comparative biology and taxonomic classification.</title>
        <authorList>
            <person name="Goeker M."/>
        </authorList>
    </citation>
    <scope>NUCLEOTIDE SEQUENCE [LARGE SCALE GENOMIC DNA]</scope>
    <source>
        <strain evidence="10 11">DSM 16998</strain>
    </source>
</reference>
<feature type="domain" description="Peptidase M48" evidence="8">
    <location>
        <begin position="158"/>
        <end position="333"/>
    </location>
</feature>
<evidence type="ECO:0000256" key="6">
    <source>
        <dbReference type="RuleBase" id="RU003983"/>
    </source>
</evidence>
<dbReference type="GO" id="GO:0016020">
    <property type="term" value="C:membrane"/>
    <property type="evidence" value="ECO:0007669"/>
    <property type="project" value="TreeGrafter"/>
</dbReference>
<dbReference type="GO" id="GO:0046872">
    <property type="term" value="F:metal ion binding"/>
    <property type="evidence" value="ECO:0007669"/>
    <property type="project" value="UniProtKB-KW"/>
</dbReference>
<dbReference type="OrthoDB" id="9810445at2"/>
<dbReference type="EMBL" id="SNXS01000003">
    <property type="protein sequence ID" value="TDP71708.1"/>
    <property type="molecule type" value="Genomic_DNA"/>
</dbReference>
<evidence type="ECO:0000256" key="4">
    <source>
        <dbReference type="ARBA" id="ARBA00022833"/>
    </source>
</evidence>
<keyword evidence="5 6" id="KW-0482">Metalloprotease</keyword>
<keyword evidence="7" id="KW-1133">Transmembrane helix</keyword>
<dbReference type="GO" id="GO:0004222">
    <property type="term" value="F:metalloendopeptidase activity"/>
    <property type="evidence" value="ECO:0007669"/>
    <property type="project" value="InterPro"/>
</dbReference>
<accession>A0A4R6QPX7</accession>
<comment type="cofactor">
    <cofactor evidence="6">
        <name>Zn(2+)</name>
        <dbReference type="ChEBI" id="CHEBI:29105"/>
    </cofactor>
    <text evidence="6">Binds 1 zinc ion per subunit.</text>
</comment>
<dbReference type="CDD" id="cd07332">
    <property type="entry name" value="M48C_Oma1_like"/>
    <property type="match status" value="1"/>
</dbReference>
<dbReference type="InParanoid" id="A0A4R6QPX7"/>
<organism evidence="10 11">
    <name type="scientific">Roseateles toxinivorans</name>
    <dbReference type="NCBI Taxonomy" id="270368"/>
    <lineage>
        <taxon>Bacteria</taxon>
        <taxon>Pseudomonadati</taxon>
        <taxon>Pseudomonadota</taxon>
        <taxon>Betaproteobacteria</taxon>
        <taxon>Burkholderiales</taxon>
        <taxon>Sphaerotilaceae</taxon>
        <taxon>Roseateles</taxon>
    </lineage>
</organism>
<keyword evidence="11" id="KW-1185">Reference proteome</keyword>
<evidence type="ECO:0000256" key="3">
    <source>
        <dbReference type="ARBA" id="ARBA00022801"/>
    </source>
</evidence>
<dbReference type="GO" id="GO:0051603">
    <property type="term" value="P:proteolysis involved in protein catabolic process"/>
    <property type="evidence" value="ECO:0007669"/>
    <property type="project" value="TreeGrafter"/>
</dbReference>
<dbReference type="Gene3D" id="3.30.2010.10">
    <property type="entry name" value="Metalloproteases ('zincins'), catalytic domain"/>
    <property type="match status" value="1"/>
</dbReference>
<comment type="similarity">
    <text evidence="6">Belongs to the peptidase M48 family.</text>
</comment>
<dbReference type="RefSeq" id="WP_133701464.1">
    <property type="nucleotide sequence ID" value="NZ_SNXS01000003.1"/>
</dbReference>
<evidence type="ECO:0000259" key="9">
    <source>
        <dbReference type="Pfam" id="PF23368"/>
    </source>
</evidence>
<dbReference type="InterPro" id="IPR001915">
    <property type="entry name" value="Peptidase_M48"/>
</dbReference>
<dbReference type="PANTHER" id="PTHR22726:SF1">
    <property type="entry name" value="METALLOENDOPEPTIDASE OMA1, MITOCHONDRIAL"/>
    <property type="match status" value="1"/>
</dbReference>
<keyword evidence="3 6" id="KW-0378">Hydrolase</keyword>
<dbReference type="InterPro" id="IPR051156">
    <property type="entry name" value="Mito/Outer_Membr_Metalloprot"/>
</dbReference>
<keyword evidence="4 6" id="KW-0862">Zinc</keyword>
<protein>
    <submittedName>
        <fullName evidence="10">Peptidase M48-like protein</fullName>
    </submittedName>
</protein>
<comment type="caution">
    <text evidence="10">The sequence shown here is derived from an EMBL/GenBank/DDBJ whole genome shotgun (WGS) entry which is preliminary data.</text>
</comment>
<evidence type="ECO:0000256" key="7">
    <source>
        <dbReference type="SAM" id="Phobius"/>
    </source>
</evidence>
<evidence type="ECO:0000259" key="8">
    <source>
        <dbReference type="Pfam" id="PF01435"/>
    </source>
</evidence>
<feature type="transmembrane region" description="Helical" evidence="7">
    <location>
        <begin position="98"/>
        <end position="116"/>
    </location>
</feature>